<keyword evidence="1" id="KW-0472">Membrane</keyword>
<feature type="transmembrane region" description="Helical" evidence="1">
    <location>
        <begin position="6"/>
        <end position="26"/>
    </location>
</feature>
<accession>A0A0R1VXV0</accession>
<dbReference type="AlphaFoldDB" id="A0A0R1VXV0"/>
<comment type="caution">
    <text evidence="2">The sequence shown here is derived from an EMBL/GenBank/DDBJ whole genome shotgun (WGS) entry which is preliminary data.</text>
</comment>
<name>A0A0R1VXV0_9LACO</name>
<dbReference type="Proteomes" id="UP000051315">
    <property type="component" value="Unassembled WGS sequence"/>
</dbReference>
<keyword evidence="3" id="KW-1185">Reference proteome</keyword>
<keyword evidence="1" id="KW-0812">Transmembrane</keyword>
<dbReference type="EMBL" id="AZFX01000078">
    <property type="protein sequence ID" value="KRM08715.1"/>
    <property type="molecule type" value="Genomic_DNA"/>
</dbReference>
<dbReference type="NCBIfam" id="NF041635">
    <property type="entry name" value="STM3941_fam"/>
    <property type="match status" value="1"/>
</dbReference>
<organism evidence="2 3">
    <name type="scientific">Lapidilactobacillus concavus DSM 17758</name>
    <dbReference type="NCBI Taxonomy" id="1423735"/>
    <lineage>
        <taxon>Bacteria</taxon>
        <taxon>Bacillati</taxon>
        <taxon>Bacillota</taxon>
        <taxon>Bacilli</taxon>
        <taxon>Lactobacillales</taxon>
        <taxon>Lactobacillaceae</taxon>
        <taxon>Lapidilactobacillus</taxon>
    </lineage>
</organism>
<proteinExistence type="predicted"/>
<gene>
    <name evidence="2" type="ORF">FC15_GL000322</name>
</gene>
<sequence length="136" mass="15132">MADTIMMLIIAVIALVFFGACTVIIVKRLVTGGQQLIVLTTEGFYDYSTATSTKKVLVPWREVEKIENAEMLGQHFVSVYLKDPEAFLTQLPMVVRKIAQVNAKMGYGEININLQTTKNINEDELVAKMNTFLAAS</sequence>
<keyword evidence="1" id="KW-1133">Transmembrane helix</keyword>
<reference evidence="2 3" key="1">
    <citation type="journal article" date="2015" name="Genome Announc.">
        <title>Expanding the biotechnology potential of lactobacilli through comparative genomics of 213 strains and associated genera.</title>
        <authorList>
            <person name="Sun Z."/>
            <person name="Harris H.M."/>
            <person name="McCann A."/>
            <person name="Guo C."/>
            <person name="Argimon S."/>
            <person name="Zhang W."/>
            <person name="Yang X."/>
            <person name="Jeffery I.B."/>
            <person name="Cooney J.C."/>
            <person name="Kagawa T.F."/>
            <person name="Liu W."/>
            <person name="Song Y."/>
            <person name="Salvetti E."/>
            <person name="Wrobel A."/>
            <person name="Rasinkangas P."/>
            <person name="Parkhill J."/>
            <person name="Rea M.C."/>
            <person name="O'Sullivan O."/>
            <person name="Ritari J."/>
            <person name="Douillard F.P."/>
            <person name="Paul Ross R."/>
            <person name="Yang R."/>
            <person name="Briner A.E."/>
            <person name="Felis G.E."/>
            <person name="de Vos W.M."/>
            <person name="Barrangou R."/>
            <person name="Klaenhammer T.R."/>
            <person name="Caufield P.W."/>
            <person name="Cui Y."/>
            <person name="Zhang H."/>
            <person name="O'Toole P.W."/>
        </authorList>
    </citation>
    <scope>NUCLEOTIDE SEQUENCE [LARGE SCALE GENOMIC DNA]</scope>
    <source>
        <strain evidence="2 3">DSM 17758</strain>
    </source>
</reference>
<dbReference type="PATRIC" id="fig|1423735.3.peg.330"/>
<evidence type="ECO:0000313" key="2">
    <source>
        <dbReference type="EMBL" id="KRM08715.1"/>
    </source>
</evidence>
<evidence type="ECO:0000313" key="3">
    <source>
        <dbReference type="Proteomes" id="UP000051315"/>
    </source>
</evidence>
<dbReference type="STRING" id="1423735.FC15_GL000322"/>
<dbReference type="InterPro" id="IPR048136">
    <property type="entry name" value="STM3941-like"/>
</dbReference>
<evidence type="ECO:0000256" key="1">
    <source>
        <dbReference type="SAM" id="Phobius"/>
    </source>
</evidence>
<protein>
    <submittedName>
        <fullName evidence="2">Uncharacterized protein</fullName>
    </submittedName>
</protein>